<organism evidence="1 2">
    <name type="scientific">Coniella lustricola</name>
    <dbReference type="NCBI Taxonomy" id="2025994"/>
    <lineage>
        <taxon>Eukaryota</taxon>
        <taxon>Fungi</taxon>
        <taxon>Dikarya</taxon>
        <taxon>Ascomycota</taxon>
        <taxon>Pezizomycotina</taxon>
        <taxon>Sordariomycetes</taxon>
        <taxon>Sordariomycetidae</taxon>
        <taxon>Diaporthales</taxon>
        <taxon>Schizoparmaceae</taxon>
        <taxon>Coniella</taxon>
    </lineage>
</organism>
<dbReference type="STRING" id="2025994.A0A2T3AKS6"/>
<keyword evidence="2" id="KW-1185">Reference proteome</keyword>
<proteinExistence type="predicted"/>
<dbReference type="OrthoDB" id="4596934at2759"/>
<accession>A0A2T3AKS6</accession>
<gene>
    <name evidence="1" type="ORF">BD289DRAFT_256176</name>
</gene>
<name>A0A2T3AKS6_9PEZI</name>
<evidence type="ECO:0000313" key="1">
    <source>
        <dbReference type="EMBL" id="PSS02276.1"/>
    </source>
</evidence>
<dbReference type="Proteomes" id="UP000241462">
    <property type="component" value="Unassembled WGS sequence"/>
</dbReference>
<evidence type="ECO:0000313" key="2">
    <source>
        <dbReference type="Proteomes" id="UP000241462"/>
    </source>
</evidence>
<dbReference type="AlphaFoldDB" id="A0A2T3AKS6"/>
<dbReference type="InParanoid" id="A0A2T3AKS6"/>
<dbReference type="EMBL" id="KZ678378">
    <property type="protein sequence ID" value="PSS02276.1"/>
    <property type="molecule type" value="Genomic_DNA"/>
</dbReference>
<sequence length="173" mass="19409">MHVVRYCEYCFQVLTASQVLTFRAPKLIKPGFPCRTAHQAPRFLRTIGKEQTHATCNDVRIHNLVSPLPFYISASLHLLAVAQSSLLDTQSPSLVNTLPSASRHSQESICLKPLLVVSTMAISTTCAHDFQLVKTDSTLIVWYCNLCLGGPFYMIWECKYCKLHTCRNCTQSA</sequence>
<reference evidence="1 2" key="1">
    <citation type="journal article" date="2018" name="Mycol. Prog.">
        <title>Coniella lustricola, a new species from submerged detritus.</title>
        <authorList>
            <person name="Raudabaugh D.B."/>
            <person name="Iturriaga T."/>
            <person name="Carver A."/>
            <person name="Mondo S."/>
            <person name="Pangilinan J."/>
            <person name="Lipzen A."/>
            <person name="He G."/>
            <person name="Amirebrahimi M."/>
            <person name="Grigoriev I.V."/>
            <person name="Miller A.N."/>
        </authorList>
    </citation>
    <scope>NUCLEOTIDE SEQUENCE [LARGE SCALE GENOMIC DNA]</scope>
    <source>
        <strain evidence="1 2">B22-T-1</strain>
    </source>
</reference>
<protein>
    <submittedName>
        <fullName evidence="1">Uncharacterized protein</fullName>
    </submittedName>
</protein>